<evidence type="ECO:0000313" key="2">
    <source>
        <dbReference type="EMBL" id="PFH37216.1"/>
    </source>
</evidence>
<feature type="region of interest" description="Disordered" evidence="1">
    <location>
        <begin position="141"/>
        <end position="241"/>
    </location>
</feature>
<comment type="caution">
    <text evidence="2">The sequence shown here is derived from an EMBL/GenBank/DDBJ whole genome shotgun (WGS) entry which is preliminary data.</text>
</comment>
<sequence>MLHDAETEAQQADERGATGARREVAAKNLAPLFLDRLDRQSKVPPSELRNCDTAAKKAEKILARASTRQHARARRLEPRRKRIKGGRDGGGRGTLLGCRRAYKSSVQSLSARARRHEGEAACTRMRPRPLVVLSAGAGIARGAPDISRGDRSDEGTWRLHARQVPVGRRAERCARPKARLAEAESASRRVSRGNAASPPTATARQSASPSASFSQIRGPQASRAAATRLRKTTGSASSSGCWCTRHCTAIRQKNLPKKRRSSRAPREKKDRPCARCEDPETKEARAARAERGFRKPRQTSAACLRCPSRGRRAAAERRESSEKQSRGLEEDRAGRSREAFGAKLTQQERIVEKASGKEAVVPAVQRVQEETNDVCSDFRRACFGRRHLHTAGCVCVFLKARGICHLTPALPADEEI</sequence>
<dbReference type="Proteomes" id="UP000224006">
    <property type="component" value="Chromosome II"/>
</dbReference>
<feature type="compositionally biased region" description="Basic residues" evidence="1">
    <location>
        <begin position="254"/>
        <end position="263"/>
    </location>
</feature>
<dbReference type="RefSeq" id="XP_029221225.1">
    <property type="nucleotide sequence ID" value="XM_029362260.1"/>
</dbReference>
<name>A0A2A9MMA2_BESBE</name>
<gene>
    <name evidence="2" type="ORF">BESB_036740</name>
</gene>
<feature type="compositionally biased region" description="Basic and acidic residues" evidence="1">
    <location>
        <begin position="147"/>
        <end position="157"/>
    </location>
</feature>
<feature type="compositionally biased region" description="Basic and acidic residues" evidence="1">
    <location>
        <begin position="264"/>
        <end position="293"/>
    </location>
</feature>
<feature type="region of interest" description="Disordered" evidence="1">
    <location>
        <begin position="253"/>
        <end position="339"/>
    </location>
</feature>
<reference evidence="2 3" key="1">
    <citation type="submission" date="2017-09" db="EMBL/GenBank/DDBJ databases">
        <title>Genome sequencing of Besnoitia besnoiti strain Bb-Ger1.</title>
        <authorList>
            <person name="Schares G."/>
            <person name="Venepally P."/>
            <person name="Lorenzi H.A."/>
        </authorList>
    </citation>
    <scope>NUCLEOTIDE SEQUENCE [LARGE SCALE GENOMIC DNA]</scope>
    <source>
        <strain evidence="2 3">Bb-Ger1</strain>
    </source>
</reference>
<feature type="compositionally biased region" description="Polar residues" evidence="1">
    <location>
        <begin position="197"/>
        <end position="217"/>
    </location>
</feature>
<accession>A0A2A9MMA2</accession>
<organism evidence="2 3">
    <name type="scientific">Besnoitia besnoiti</name>
    <name type="common">Apicomplexan protozoan</name>
    <dbReference type="NCBI Taxonomy" id="94643"/>
    <lineage>
        <taxon>Eukaryota</taxon>
        <taxon>Sar</taxon>
        <taxon>Alveolata</taxon>
        <taxon>Apicomplexa</taxon>
        <taxon>Conoidasida</taxon>
        <taxon>Coccidia</taxon>
        <taxon>Eucoccidiorida</taxon>
        <taxon>Eimeriorina</taxon>
        <taxon>Sarcocystidae</taxon>
        <taxon>Besnoitia</taxon>
    </lineage>
</organism>
<evidence type="ECO:0000256" key="1">
    <source>
        <dbReference type="SAM" id="MobiDB-lite"/>
    </source>
</evidence>
<keyword evidence="3" id="KW-1185">Reference proteome</keyword>
<dbReference type="EMBL" id="NWUJ01000002">
    <property type="protein sequence ID" value="PFH37216.1"/>
    <property type="molecule type" value="Genomic_DNA"/>
</dbReference>
<dbReference type="KEGG" id="bbes:BESB_036740"/>
<feature type="compositionally biased region" description="Basic and acidic residues" evidence="1">
    <location>
        <begin position="313"/>
        <end position="339"/>
    </location>
</feature>
<feature type="compositionally biased region" description="Polar residues" evidence="1">
    <location>
        <begin position="232"/>
        <end position="241"/>
    </location>
</feature>
<evidence type="ECO:0000313" key="3">
    <source>
        <dbReference type="Proteomes" id="UP000224006"/>
    </source>
</evidence>
<protein>
    <submittedName>
        <fullName evidence="2">Uncharacterized protein</fullName>
    </submittedName>
</protein>
<proteinExistence type="predicted"/>
<dbReference type="VEuPathDB" id="ToxoDB:BESB_036740"/>
<feature type="region of interest" description="Disordered" evidence="1">
    <location>
        <begin position="1"/>
        <end position="23"/>
    </location>
</feature>
<dbReference type="AlphaFoldDB" id="A0A2A9MMA2"/>
<dbReference type="GeneID" id="40308655"/>
<feature type="compositionally biased region" description="Basic and acidic residues" evidence="1">
    <location>
        <begin position="168"/>
        <end position="187"/>
    </location>
</feature>